<feature type="transmembrane region" description="Helical" evidence="1">
    <location>
        <begin position="12"/>
        <end position="32"/>
    </location>
</feature>
<accession>A0A7X2N4L1</accession>
<dbReference type="AlphaFoldDB" id="A0A7X2N4L1"/>
<name>A0A7X2N4L1_9FIRM</name>
<evidence type="ECO:0000313" key="2">
    <source>
        <dbReference type="EMBL" id="MSS01943.1"/>
    </source>
</evidence>
<feature type="transmembrane region" description="Helical" evidence="1">
    <location>
        <begin position="38"/>
        <end position="57"/>
    </location>
</feature>
<organism evidence="2 3">
    <name type="scientific">Floccifex porci</name>
    <dbReference type="NCBI Taxonomy" id="2606629"/>
    <lineage>
        <taxon>Bacteria</taxon>
        <taxon>Bacillati</taxon>
        <taxon>Bacillota</taxon>
        <taxon>Erysipelotrichia</taxon>
        <taxon>Erysipelotrichales</taxon>
        <taxon>Erysipelotrichaceae</taxon>
        <taxon>Floccifex</taxon>
    </lineage>
</organism>
<reference evidence="2 3" key="1">
    <citation type="submission" date="2019-08" db="EMBL/GenBank/DDBJ databases">
        <title>In-depth cultivation of the pig gut microbiome towards novel bacterial diversity and tailored functional studies.</title>
        <authorList>
            <person name="Wylensek D."/>
            <person name="Hitch T.C.A."/>
            <person name="Clavel T."/>
        </authorList>
    </citation>
    <scope>NUCLEOTIDE SEQUENCE [LARGE SCALE GENOMIC DNA]</scope>
    <source>
        <strain evidence="2 3">LKV-178-WT-2G</strain>
    </source>
</reference>
<protein>
    <recommendedName>
        <fullName evidence="4">NADH dehydrogenase subunit 6</fullName>
    </recommendedName>
</protein>
<keyword evidence="3" id="KW-1185">Reference proteome</keyword>
<proteinExistence type="predicted"/>
<evidence type="ECO:0000256" key="1">
    <source>
        <dbReference type="SAM" id="Phobius"/>
    </source>
</evidence>
<keyword evidence="1" id="KW-0812">Transmembrane</keyword>
<sequence length="63" mass="7150">MKKDNLLSKACLLVFTFFIAFALLYVSFSFWMSGKKGWAIGLILVTILLLIGSYLQLSIRTDE</sequence>
<dbReference type="EMBL" id="VUMM01000016">
    <property type="protein sequence ID" value="MSS01943.1"/>
    <property type="molecule type" value="Genomic_DNA"/>
</dbReference>
<gene>
    <name evidence="2" type="ORF">FYJ50_07535</name>
</gene>
<dbReference type="RefSeq" id="WP_154460684.1">
    <property type="nucleotide sequence ID" value="NZ_JAQYTQ010000043.1"/>
</dbReference>
<evidence type="ECO:0000313" key="3">
    <source>
        <dbReference type="Proteomes" id="UP000470082"/>
    </source>
</evidence>
<keyword evidence="1" id="KW-0472">Membrane</keyword>
<evidence type="ECO:0008006" key="4">
    <source>
        <dbReference type="Google" id="ProtNLM"/>
    </source>
</evidence>
<keyword evidence="1" id="KW-1133">Transmembrane helix</keyword>
<comment type="caution">
    <text evidence="2">The sequence shown here is derived from an EMBL/GenBank/DDBJ whole genome shotgun (WGS) entry which is preliminary data.</text>
</comment>
<dbReference type="Proteomes" id="UP000470082">
    <property type="component" value="Unassembled WGS sequence"/>
</dbReference>